<dbReference type="EMBL" id="LRDC01000001">
    <property type="protein sequence ID" value="KVX03036.1"/>
    <property type="molecule type" value="Genomic_DNA"/>
</dbReference>
<accession>A0A106C2J2</accession>
<evidence type="ECO:0008006" key="3">
    <source>
        <dbReference type="Google" id="ProtNLM"/>
    </source>
</evidence>
<gene>
    <name evidence="1" type="ORF">AWJ07_00195</name>
</gene>
<dbReference type="AlphaFoldDB" id="A0A106C2J2"/>
<evidence type="ECO:0000313" key="1">
    <source>
        <dbReference type="EMBL" id="KVX03036.1"/>
    </source>
</evidence>
<dbReference type="RefSeq" id="WP_059743433.1">
    <property type="nucleotide sequence ID" value="NZ_LRDC01000001.1"/>
</dbReference>
<evidence type="ECO:0000313" key="2">
    <source>
        <dbReference type="Proteomes" id="UP000055702"/>
    </source>
</evidence>
<protein>
    <recommendedName>
        <fullName evidence="3">Peptidase C39-like domain-containing protein</fullName>
    </recommendedName>
</protein>
<name>A0A106C2J2_SHEFR</name>
<reference evidence="1 2" key="1">
    <citation type="submission" date="2016-01" db="EMBL/GenBank/DDBJ databases">
        <title>Draft genome of the antarctic isolate Shewanella frigidimarina Ag06-30.</title>
        <authorList>
            <person name="Parmeciano Di Noto G."/>
            <person name="Vazquez S."/>
            <person name="Mac Cormack W."/>
            <person name="Iriarte A."/>
            <person name="Quiroga C."/>
        </authorList>
    </citation>
    <scope>NUCLEOTIDE SEQUENCE [LARGE SCALE GENOMIC DNA]</scope>
    <source>
        <strain evidence="1 2">Ag06-30</strain>
    </source>
</reference>
<proteinExistence type="predicted"/>
<comment type="caution">
    <text evidence="1">The sequence shown here is derived from an EMBL/GenBank/DDBJ whole genome shotgun (WGS) entry which is preliminary data.</text>
</comment>
<sequence>MRIVNVLPQLQLSEEGVFVGNENNLISLRQGDVDGACGPYSLLMALITQNVLSREEVTDLSEQDGRTRLGKFWNNLYAFDTMVRDGTFDHDLSWLSETFKNHPNGKVFAKDLESSNTRGKVTEIAEAIDNGDPVIVGLDWQGGGAHWAVAVGYEAFDEQVTKIMLLDPGFSAPNISYWNAVLSVAKDDGELQEAGRLSCLHWAQGRSASTKCKLSECLQITVN</sequence>
<organism evidence="1">
    <name type="scientific">Shewanella frigidimarina</name>
    <dbReference type="NCBI Taxonomy" id="56812"/>
    <lineage>
        <taxon>Bacteria</taxon>
        <taxon>Pseudomonadati</taxon>
        <taxon>Pseudomonadota</taxon>
        <taxon>Gammaproteobacteria</taxon>
        <taxon>Alteromonadales</taxon>
        <taxon>Shewanellaceae</taxon>
        <taxon>Shewanella</taxon>
    </lineage>
</organism>
<dbReference type="Proteomes" id="UP000055702">
    <property type="component" value="Unassembled WGS sequence"/>
</dbReference>